<gene>
    <name evidence="3" type="ORF">D9V75_01850</name>
</gene>
<organism evidence="3 4">
    <name type="scientific">Buchnera aphidicola</name>
    <name type="common">Muscaphis stroyani</name>
    <dbReference type="NCBI Taxonomy" id="1241869"/>
    <lineage>
        <taxon>Bacteria</taxon>
        <taxon>Pseudomonadati</taxon>
        <taxon>Pseudomonadota</taxon>
        <taxon>Gammaproteobacteria</taxon>
        <taxon>Enterobacterales</taxon>
        <taxon>Erwiniaceae</taxon>
        <taxon>Buchnera</taxon>
    </lineage>
</organism>
<comment type="similarity">
    <text evidence="1 2">Belongs to the BolA/IbaG family.</text>
</comment>
<reference evidence="3 4" key="2">
    <citation type="submission" date="2019-05" db="EMBL/GenBank/DDBJ databases">
        <title>Genome evolution of the obligate endosymbiont Buchnera aphidicola.</title>
        <authorList>
            <person name="Moran N.A."/>
        </authorList>
    </citation>
    <scope>NUCLEOTIDE SEQUENCE [LARGE SCALE GENOMIC DNA]</scope>
    <source>
        <strain evidence="3 4">Mst</strain>
    </source>
</reference>
<dbReference type="Proteomes" id="UP000298673">
    <property type="component" value="Chromosome"/>
</dbReference>
<reference evidence="3 4" key="1">
    <citation type="submission" date="2018-12" db="EMBL/GenBank/DDBJ databases">
        <authorList>
            <person name="Chong R.A."/>
        </authorList>
    </citation>
    <scope>NUCLEOTIDE SEQUENCE [LARGE SCALE GENOMIC DNA]</scope>
    <source>
        <strain evidence="3 4">Mst</strain>
    </source>
</reference>
<dbReference type="PIRSF" id="PIRSF003113">
    <property type="entry name" value="BolA"/>
    <property type="match status" value="1"/>
</dbReference>
<dbReference type="OrthoDB" id="9812890at2"/>
<dbReference type="SUPFAM" id="SSF82657">
    <property type="entry name" value="BolA-like"/>
    <property type="match status" value="1"/>
</dbReference>
<sequence>MDKKIKSLLFNKWNLKEIHVTGDENHFKIIAVGSVFKGKSTVKRQQMIYEPLIDLITQKKIHAVSIVAYTFEEWEKIEKK</sequence>
<dbReference type="EMBL" id="CP034861">
    <property type="protein sequence ID" value="QCI24441.1"/>
    <property type="molecule type" value="Genomic_DNA"/>
</dbReference>
<proteinExistence type="inferred from homology"/>
<name>A0A4D6YCZ3_9GAMM</name>
<evidence type="ECO:0000256" key="1">
    <source>
        <dbReference type="ARBA" id="ARBA00005578"/>
    </source>
</evidence>
<evidence type="ECO:0000313" key="4">
    <source>
        <dbReference type="Proteomes" id="UP000298673"/>
    </source>
</evidence>
<accession>A0A4D6YCZ3</accession>
<dbReference type="InterPro" id="IPR002634">
    <property type="entry name" value="BolA"/>
</dbReference>
<dbReference type="PANTHER" id="PTHR46229">
    <property type="entry name" value="BOLA TRANSCRIPTION REGULATOR"/>
    <property type="match status" value="1"/>
</dbReference>
<dbReference type="PANTHER" id="PTHR46229:SF4">
    <property type="entry name" value="ACID STRESS PROTEIN IBAG"/>
    <property type="match status" value="1"/>
</dbReference>
<protein>
    <submittedName>
        <fullName evidence="3">BolA/IbaG family iron-sulfur metabolism protein</fullName>
    </submittedName>
</protein>
<dbReference type="InterPro" id="IPR050961">
    <property type="entry name" value="BolA/IbaG_stress_morph_reg"/>
</dbReference>
<evidence type="ECO:0000256" key="2">
    <source>
        <dbReference type="RuleBase" id="RU003860"/>
    </source>
</evidence>
<dbReference type="Pfam" id="PF01722">
    <property type="entry name" value="BolA"/>
    <property type="match status" value="1"/>
</dbReference>
<dbReference type="InterPro" id="IPR036065">
    <property type="entry name" value="BolA-like_sf"/>
</dbReference>
<dbReference type="RefSeq" id="WP_158343686.1">
    <property type="nucleotide sequence ID" value="NZ_CP034861.1"/>
</dbReference>
<evidence type="ECO:0000313" key="3">
    <source>
        <dbReference type="EMBL" id="QCI24441.1"/>
    </source>
</evidence>
<dbReference type="Gene3D" id="3.30.300.90">
    <property type="entry name" value="BolA-like"/>
    <property type="match status" value="1"/>
</dbReference>
<dbReference type="AlphaFoldDB" id="A0A4D6YCZ3"/>